<organism evidence="3 4">
    <name type="scientific">Microcystis flos-aquae TF09</name>
    <dbReference type="NCBI Taxonomy" id="2060473"/>
    <lineage>
        <taxon>Bacteria</taxon>
        <taxon>Bacillati</taxon>
        <taxon>Cyanobacteriota</taxon>
        <taxon>Cyanophyceae</taxon>
        <taxon>Oscillatoriophycideae</taxon>
        <taxon>Chroococcales</taxon>
        <taxon>Microcystaceae</taxon>
        <taxon>Microcystis</taxon>
    </lineage>
</organism>
<proteinExistence type="predicted"/>
<comment type="pathway">
    <text evidence="1">Cofactor biosynthesis; thiamine diphosphate biosynthesis.</text>
</comment>
<evidence type="ECO:0000313" key="3">
    <source>
        <dbReference type="EMBL" id="REJ38887.1"/>
    </source>
</evidence>
<evidence type="ECO:0000313" key="4">
    <source>
        <dbReference type="Proteomes" id="UP000256873"/>
    </source>
</evidence>
<dbReference type="Gene3D" id="1.20.910.10">
    <property type="entry name" value="Heme oxygenase-like"/>
    <property type="match status" value="1"/>
</dbReference>
<name>A0A3E0KUP7_9CHRO</name>
<dbReference type="InterPro" id="IPR016084">
    <property type="entry name" value="Haem_Oase-like_multi-hlx"/>
</dbReference>
<sequence length="339" mass="38763">MTATEITREKTKAYPRLKENIWHIDARDETALLITSQGEYEVSTKDALRFLEMRTYCTGHYSVEEIAQKSGLSPEDVTDILDSLDQIGVLRPTSEPEGKLDIEYVRNALKKGCEIWSGELSDTYIGNEFAEGNLPKTVLIGWQLEMYHYVKDFPHAIDHGAKRATGKLKEVLLKYADEERGHEEFVVQTLQNLGLSRQEIETSIPLVSTRTISFLMRELYELAPASVLMIAAVVEAHDFDEEGIQLFKEKLDRDYHIGVQTFDPFFEHQKVDWSLNHADLLAANIDLIEIDDVATLDQIVNKIHDLKHAFDLQGLEIKAYYTNLDGKYLPRQPVDFNSI</sequence>
<comment type="caution">
    <text evidence="3">The sequence shown here is derived from an EMBL/GenBank/DDBJ whole genome shotgun (WGS) entry which is preliminary data.</text>
</comment>
<evidence type="ECO:0000256" key="1">
    <source>
        <dbReference type="ARBA" id="ARBA00004948"/>
    </source>
</evidence>
<dbReference type="Pfam" id="PF03070">
    <property type="entry name" value="TENA_THI-4"/>
    <property type="match status" value="1"/>
</dbReference>
<accession>A0A3E0KUP7</accession>
<dbReference type="EMBL" id="QQWC01000009">
    <property type="protein sequence ID" value="REJ38887.1"/>
    <property type="molecule type" value="Genomic_DNA"/>
</dbReference>
<dbReference type="SUPFAM" id="SSF48613">
    <property type="entry name" value="Heme oxygenase-like"/>
    <property type="match status" value="1"/>
</dbReference>
<reference evidence="3 4" key="1">
    <citation type="submission" date="2017-10" db="EMBL/GenBank/DDBJ databases">
        <title>A large-scale comparative metagenomic study reveals the eutrophication-driven functional interactions in six Microcystis-epibionts communities.</title>
        <authorList>
            <person name="Li Q."/>
            <person name="Lin F."/>
        </authorList>
    </citation>
    <scope>NUCLEOTIDE SEQUENCE [LARGE SCALE GENOMIC DNA]</scope>
    <source>
        <strain evidence="3">TF09</strain>
    </source>
</reference>
<feature type="domain" description="Thiaminase-2/PQQC" evidence="2">
    <location>
        <begin position="129"/>
        <end position="307"/>
    </location>
</feature>
<evidence type="ECO:0000259" key="2">
    <source>
        <dbReference type="Pfam" id="PF03070"/>
    </source>
</evidence>
<dbReference type="Proteomes" id="UP000256873">
    <property type="component" value="Unassembled WGS sequence"/>
</dbReference>
<protein>
    <recommendedName>
        <fullName evidence="2">Thiaminase-2/PQQC domain-containing protein</fullName>
    </recommendedName>
</protein>
<dbReference type="AlphaFoldDB" id="A0A3E0KUP7"/>
<gene>
    <name evidence="3" type="ORF">DWQ54_24430</name>
</gene>
<dbReference type="InterPro" id="IPR004305">
    <property type="entry name" value="Thiaminase-2/PQQC"/>
</dbReference>